<dbReference type="Gene3D" id="3.20.20.70">
    <property type="entry name" value="Aldolase class I"/>
    <property type="match status" value="1"/>
</dbReference>
<evidence type="ECO:0000313" key="3">
    <source>
        <dbReference type="Proteomes" id="UP000558113"/>
    </source>
</evidence>
<evidence type="ECO:0000256" key="1">
    <source>
        <dbReference type="SAM" id="MobiDB-lite"/>
    </source>
</evidence>
<reference evidence="2 3" key="1">
    <citation type="submission" date="2020-01" db="EMBL/GenBank/DDBJ databases">
        <title>Paenibacillus soybeanensis sp. nov. isolated from the nodules of soybean (Glycine max(L.) Merr).</title>
        <authorList>
            <person name="Wang H."/>
        </authorList>
    </citation>
    <scope>NUCLEOTIDE SEQUENCE [LARGE SCALE GENOMIC DNA]</scope>
    <source>
        <strain evidence="2 3">DSM 23054</strain>
    </source>
</reference>
<accession>A0A7X4YQV8</accession>
<name>A0A7X4YQV8_9BACL</name>
<comment type="caution">
    <text evidence="2">The sequence shown here is derived from an EMBL/GenBank/DDBJ whole genome shotgun (WGS) entry which is preliminary data.</text>
</comment>
<dbReference type="RefSeq" id="WP_161700241.1">
    <property type="nucleotide sequence ID" value="NZ_JAAAMU010000009.1"/>
</dbReference>
<organism evidence="2 3">
    <name type="scientific">Paenibacillus sacheonensis</name>
    <dbReference type="NCBI Taxonomy" id="742054"/>
    <lineage>
        <taxon>Bacteria</taxon>
        <taxon>Bacillati</taxon>
        <taxon>Bacillota</taxon>
        <taxon>Bacilli</taxon>
        <taxon>Bacillales</taxon>
        <taxon>Paenibacillaceae</taxon>
        <taxon>Paenibacillus</taxon>
    </lineage>
</organism>
<dbReference type="SUPFAM" id="SSF51445">
    <property type="entry name" value="(Trans)glycosidases"/>
    <property type="match status" value="1"/>
</dbReference>
<dbReference type="OrthoDB" id="9758822at2"/>
<dbReference type="EMBL" id="JAAAMU010000009">
    <property type="protein sequence ID" value="NBC70858.1"/>
    <property type="molecule type" value="Genomic_DNA"/>
</dbReference>
<evidence type="ECO:0008006" key="4">
    <source>
        <dbReference type="Google" id="ProtNLM"/>
    </source>
</evidence>
<gene>
    <name evidence="2" type="ORF">GT003_17805</name>
</gene>
<feature type="region of interest" description="Disordered" evidence="1">
    <location>
        <begin position="676"/>
        <end position="697"/>
    </location>
</feature>
<sequence length="697" mass="78342">MSWTLETEDMQLTVEAGPHAPRIVWAAGRRGWNWASRGTDLLLPRRLAVGESHYPPEWTYRHAELERLPDGDRLTLTYKARKFDITLTSVWTSRPGPGPVQHGMAIGNRTGRSIMIYDPQSLDVEFSAGQDEAEVFYVSKDRLAPRVISFQNRIGTYLEALTDRYHADVWTTVDSDDTGYVPLVMLHAGKSHGLYVGWEWNEGRIHVAGRNRVDGLYAAVSAGMHGDFCTELPDGETFEVPNAFIGAFEGSLDDGSNRLRKWLFNHMMPEANRTNEHIPYVQWNAFWNTGEPAGSWNPVEAKYYPMVDSVAEVGIEEITIDVGWWQKPGDFRASEERWPQGMDAASRYAHDRGMLFTLYFAFLDGWSEHPLALSSKGPTGHPDWFVHRWVADVGIDECRDFLKNVLLQRLNEYDVDTFRSDLSPIARSKAKGNTHQGCHDGPYWAQKGFLHIVDHLLANKPGLRFQNCNCGGAFKGYALMKRSTAVQVTDIYTALDVRQAVWDSVYVLPLMQLLTQFGDVASGGKSASDSYRFRTYLIGAPSAHFELPSEMPPEEAATLKRLVGVYKERVRPLVRHADIYHVLPRPDGVNWDGLQLYDPVRGRGMLTVFRPDNEGPEIFVPLQGLDPSAYYDIDYDDASLPPARTLGSELMERGLRVHLAEKFSAEWVFYRLAGSGENEGEDEGAGKGGGANESDGE</sequence>
<dbReference type="AlphaFoldDB" id="A0A7X4YQV8"/>
<proteinExistence type="predicted"/>
<protein>
    <recommendedName>
        <fullName evidence="4">Alpha-galactosidase</fullName>
    </recommendedName>
</protein>
<dbReference type="InterPro" id="IPR017853">
    <property type="entry name" value="GH"/>
</dbReference>
<dbReference type="Proteomes" id="UP000558113">
    <property type="component" value="Unassembled WGS sequence"/>
</dbReference>
<dbReference type="InterPro" id="IPR013785">
    <property type="entry name" value="Aldolase_TIM"/>
</dbReference>
<dbReference type="Pfam" id="PF02065">
    <property type="entry name" value="Melibiase"/>
    <property type="match status" value="1"/>
</dbReference>
<keyword evidence="3" id="KW-1185">Reference proteome</keyword>
<evidence type="ECO:0000313" key="2">
    <source>
        <dbReference type="EMBL" id="NBC70858.1"/>
    </source>
</evidence>